<proteinExistence type="predicted"/>
<organism evidence="6 7">
    <name type="scientific">Bosea lupini</name>
    <dbReference type="NCBI Taxonomy" id="1036779"/>
    <lineage>
        <taxon>Bacteria</taxon>
        <taxon>Pseudomonadati</taxon>
        <taxon>Pseudomonadota</taxon>
        <taxon>Alphaproteobacteria</taxon>
        <taxon>Hyphomicrobiales</taxon>
        <taxon>Boseaceae</taxon>
        <taxon>Bosea</taxon>
    </lineage>
</organism>
<dbReference type="CDD" id="cd07989">
    <property type="entry name" value="LPLAT_AGPAT-like"/>
    <property type="match status" value="1"/>
</dbReference>
<protein>
    <submittedName>
        <fullName evidence="6">1-acyl-sn-glycerol-3-phosphate acyltransferase</fullName>
    </submittedName>
</protein>
<dbReference type="Pfam" id="PF01553">
    <property type="entry name" value="Acyltransferase"/>
    <property type="match status" value="1"/>
</dbReference>
<dbReference type="GO" id="GO:0003841">
    <property type="term" value="F:1-acylglycerol-3-phosphate O-acyltransferase activity"/>
    <property type="evidence" value="ECO:0007669"/>
    <property type="project" value="TreeGrafter"/>
</dbReference>
<keyword evidence="2 6" id="KW-0808">Transferase</keyword>
<dbReference type="GO" id="GO:0006654">
    <property type="term" value="P:phosphatidic acid biosynthetic process"/>
    <property type="evidence" value="ECO:0007669"/>
    <property type="project" value="TreeGrafter"/>
</dbReference>
<dbReference type="Proteomes" id="UP000199664">
    <property type="component" value="Unassembled WGS sequence"/>
</dbReference>
<keyword evidence="7" id="KW-1185">Reference proteome</keyword>
<evidence type="ECO:0000256" key="4">
    <source>
        <dbReference type="SAM" id="Phobius"/>
    </source>
</evidence>
<accession>A0A1H7SNK2</accession>
<feature type="domain" description="Phospholipid/glycerol acyltransferase" evidence="5">
    <location>
        <begin position="71"/>
        <end position="186"/>
    </location>
</feature>
<evidence type="ECO:0000256" key="3">
    <source>
        <dbReference type="ARBA" id="ARBA00023315"/>
    </source>
</evidence>
<dbReference type="AlphaFoldDB" id="A0A1H7SNK2"/>
<evidence type="ECO:0000313" key="7">
    <source>
        <dbReference type="Proteomes" id="UP000199664"/>
    </source>
</evidence>
<feature type="transmembrane region" description="Helical" evidence="4">
    <location>
        <begin position="7"/>
        <end position="28"/>
    </location>
</feature>
<keyword evidence="4" id="KW-0812">Transmembrane</keyword>
<comment type="pathway">
    <text evidence="1">Lipid metabolism.</text>
</comment>
<dbReference type="PANTHER" id="PTHR10434:SF40">
    <property type="entry name" value="1-ACYL-SN-GLYCEROL-3-PHOSPHATE ACYLTRANSFERASE"/>
    <property type="match status" value="1"/>
</dbReference>
<reference evidence="7" key="1">
    <citation type="submission" date="2016-10" db="EMBL/GenBank/DDBJ databases">
        <authorList>
            <person name="Varghese N."/>
            <person name="Submissions S."/>
        </authorList>
    </citation>
    <scope>NUCLEOTIDE SEQUENCE [LARGE SCALE GENOMIC DNA]</scope>
    <source>
        <strain evidence="7">LMG 26383,CCUG 61248,R- 45681</strain>
    </source>
</reference>
<evidence type="ECO:0000313" key="6">
    <source>
        <dbReference type="EMBL" id="SEL73949.1"/>
    </source>
</evidence>
<gene>
    <name evidence="6" type="ORF">SAMN04515666_105136</name>
</gene>
<name>A0A1H7SNK2_9HYPH</name>
<dbReference type="PANTHER" id="PTHR10434">
    <property type="entry name" value="1-ACYL-SN-GLYCEROL-3-PHOSPHATE ACYLTRANSFERASE"/>
    <property type="match status" value="1"/>
</dbReference>
<keyword evidence="4" id="KW-0472">Membrane</keyword>
<evidence type="ECO:0000256" key="1">
    <source>
        <dbReference type="ARBA" id="ARBA00005189"/>
    </source>
</evidence>
<dbReference type="InterPro" id="IPR002123">
    <property type="entry name" value="Plipid/glycerol_acylTrfase"/>
</dbReference>
<dbReference type="RefSeq" id="WP_091836350.1">
    <property type="nucleotide sequence ID" value="NZ_FOAN01000005.1"/>
</dbReference>
<keyword evidence="3 6" id="KW-0012">Acyltransferase</keyword>
<dbReference type="OrthoDB" id="5290997at2"/>
<keyword evidence="4" id="KW-1133">Transmembrane helix</keyword>
<dbReference type="EMBL" id="FOAN01000005">
    <property type="protein sequence ID" value="SEL73949.1"/>
    <property type="molecule type" value="Genomic_DNA"/>
</dbReference>
<evidence type="ECO:0000256" key="2">
    <source>
        <dbReference type="ARBA" id="ARBA00022679"/>
    </source>
</evidence>
<sequence>MLLIRSLLFNVAFYLNLSFWLLAAMMTMVLPARFLLKVALCWAQTSLWWMRVIVGTRYEIKGVENIPPGGIIMAAKHQSTWETFALITVFRNPVYILKRELTWLPFFGWCLLKLRMIPVDRGARSRALQAVTRRAKVELGQNGRQLMIFPEGTRRPAGAEPAYKYGVTHLYTELGVPCVPVALNAGLFWPRRSLIKRPGTIKVEIMPAIQPGMDKAAFHALLQEQIETASNRLLADGLAELERLGVPAPVSIRQEPQPGA</sequence>
<dbReference type="STRING" id="1036779.SAMN04515666_105136"/>
<dbReference type="SUPFAM" id="SSF69593">
    <property type="entry name" value="Glycerol-3-phosphate (1)-acyltransferase"/>
    <property type="match status" value="1"/>
</dbReference>
<dbReference type="SMART" id="SM00563">
    <property type="entry name" value="PlsC"/>
    <property type="match status" value="1"/>
</dbReference>
<evidence type="ECO:0000259" key="5">
    <source>
        <dbReference type="SMART" id="SM00563"/>
    </source>
</evidence>